<dbReference type="STRING" id="279058.LT85_0957"/>
<evidence type="ECO:0000313" key="1">
    <source>
        <dbReference type="EMBL" id="AIY40115.1"/>
    </source>
</evidence>
<dbReference type="AlphaFoldDB" id="A0A0A1F8L9"/>
<dbReference type="KEGG" id="care:LT85_0957"/>
<reference evidence="2" key="1">
    <citation type="journal article" date="2014" name="Soil Biol. Biochem.">
        <title>Structure and function of bacterial communities in ageing soils: Insights from the Mendocino ecological staircase.</title>
        <authorList>
            <person name="Uroz S."/>
            <person name="Tech J.J."/>
            <person name="Sawaya N.A."/>
            <person name="Frey-Klett P."/>
            <person name="Leveau J.H.J."/>
        </authorList>
    </citation>
    <scope>NUCLEOTIDE SEQUENCE [LARGE SCALE GENOMIC DNA]</scope>
    <source>
        <strain evidence="2">Cal35</strain>
    </source>
</reference>
<sequence>MVFGCALLVLPIWRLISELWILAFNIYERLVEIRDLMARQVQTPAVVQPALRDGD</sequence>
<dbReference type="EMBL" id="CP009962">
    <property type="protein sequence ID" value="AIY40115.1"/>
    <property type="molecule type" value="Genomic_DNA"/>
</dbReference>
<protein>
    <submittedName>
        <fullName evidence="1">Uncharacterized protein</fullName>
    </submittedName>
</protein>
<dbReference type="HOGENOM" id="CLU_3024232_0_0_4"/>
<organism evidence="1 2">
    <name type="scientific">Collimonas arenae</name>
    <dbReference type="NCBI Taxonomy" id="279058"/>
    <lineage>
        <taxon>Bacteria</taxon>
        <taxon>Pseudomonadati</taxon>
        <taxon>Pseudomonadota</taxon>
        <taxon>Betaproteobacteria</taxon>
        <taxon>Burkholderiales</taxon>
        <taxon>Oxalobacteraceae</taxon>
        <taxon>Collimonas</taxon>
    </lineage>
</organism>
<gene>
    <name evidence="1" type="ORF">LT85_0957</name>
</gene>
<evidence type="ECO:0000313" key="2">
    <source>
        <dbReference type="Proteomes" id="UP000030302"/>
    </source>
</evidence>
<dbReference type="Proteomes" id="UP000030302">
    <property type="component" value="Chromosome"/>
</dbReference>
<keyword evidence="2" id="KW-1185">Reference proteome</keyword>
<name>A0A0A1F8L9_9BURK</name>
<accession>A0A0A1F8L9</accession>
<proteinExistence type="predicted"/>